<keyword evidence="4 7" id="KW-0472">Membrane</keyword>
<evidence type="ECO:0000313" key="8">
    <source>
        <dbReference type="EMBL" id="PIR96740.1"/>
    </source>
</evidence>
<dbReference type="GO" id="GO:0009252">
    <property type="term" value="P:peptidoglycan biosynthetic process"/>
    <property type="evidence" value="ECO:0007669"/>
    <property type="project" value="UniProtKB-UniRule"/>
</dbReference>
<dbReference type="GO" id="GO:0071555">
    <property type="term" value="P:cell wall organization"/>
    <property type="evidence" value="ECO:0007669"/>
    <property type="project" value="UniProtKB-KW"/>
</dbReference>
<comment type="caution">
    <text evidence="8">The sequence shown here is derived from an EMBL/GenBank/DDBJ whole genome shotgun (WGS) entry which is preliminary data.</text>
</comment>
<proteinExistence type="inferred from homology"/>
<dbReference type="PANTHER" id="PTHR30518:SF2">
    <property type="entry name" value="ENDOLYTIC MUREIN TRANSGLYCOSYLASE"/>
    <property type="match status" value="1"/>
</dbReference>
<keyword evidence="3 7" id="KW-1133">Transmembrane helix</keyword>
<dbReference type="NCBIfam" id="TIGR00247">
    <property type="entry name" value="endolytic transglycosylase MltG"/>
    <property type="match status" value="1"/>
</dbReference>
<reference evidence="9" key="1">
    <citation type="submission" date="2017-09" db="EMBL/GenBank/DDBJ databases">
        <title>Depth-based differentiation of microbial function through sediment-hosted aquifers and enrichment of novel symbionts in the deep terrestrial subsurface.</title>
        <authorList>
            <person name="Probst A.J."/>
            <person name="Ladd B."/>
            <person name="Jarett J.K."/>
            <person name="Geller-Mcgrath D.E."/>
            <person name="Sieber C.M.K."/>
            <person name="Emerson J.B."/>
            <person name="Anantharaman K."/>
            <person name="Thomas B.C."/>
            <person name="Malmstrom R."/>
            <person name="Stieglmeier M."/>
            <person name="Klingl A."/>
            <person name="Woyke T."/>
            <person name="Ryan C.M."/>
            <person name="Banfield J.F."/>
        </authorList>
    </citation>
    <scope>NUCLEOTIDE SEQUENCE [LARGE SCALE GENOMIC DNA]</scope>
</reference>
<comment type="catalytic activity">
    <reaction evidence="7">
        <text>a peptidoglycan chain = a peptidoglycan chain with N-acetyl-1,6-anhydromuramyl-[peptide] at the reducing end + a peptidoglycan chain with N-acetylglucosamine at the non-reducing end.</text>
        <dbReference type="EC" id="4.2.2.29"/>
    </reaction>
</comment>
<dbReference type="GO" id="GO:0005886">
    <property type="term" value="C:plasma membrane"/>
    <property type="evidence" value="ECO:0007669"/>
    <property type="project" value="UniProtKB-SubCell"/>
</dbReference>
<sequence length="365" mass="40654">MRDFSVKRTNSNHLITRTIVLALVVVVLFGAAFLVYANFKINKPLTFESREQVFNIEKGKSVRSVGEQLKDEGLISSAFVFRVYIVWKSFSDQVQAGSFKLDSNMNIKEIAEQLTRGRGLADEIAITFPEGVTLQQIAERLEQNGVVSVAEFIATAKAQNFSDFDFLYGVPGAASLEGYLFPDTYNFKKGEAATSVISKMLENFGRKFDGDFQKDLARKGKSLYEVLILASIVEKEVGRNVKKGTSLSDADKKQLQEERRLVAGVFENRMAIGMALESDATVTYITQSGNSRATFAELEVDSPYNTYKYRGLPPGPISSPSLDSIDAVIDPKESNYLFFLSSLDGTMYFAETLEGHKDNRAKYLE</sequence>
<evidence type="ECO:0000256" key="2">
    <source>
        <dbReference type="ARBA" id="ARBA00022692"/>
    </source>
</evidence>
<feature type="site" description="Important for catalytic activity" evidence="7">
    <location>
        <position position="236"/>
    </location>
</feature>
<feature type="transmembrane region" description="Helical" evidence="7">
    <location>
        <begin position="20"/>
        <end position="39"/>
    </location>
</feature>
<dbReference type="EC" id="4.2.2.29" evidence="7"/>
<comment type="similarity">
    <text evidence="7">Belongs to the transglycosylase MltG family.</text>
</comment>
<keyword evidence="6 7" id="KW-0961">Cell wall biogenesis/degradation</keyword>
<gene>
    <name evidence="7" type="primary">mltG</name>
    <name evidence="8" type="ORF">COT91_04915</name>
</gene>
<evidence type="ECO:0000256" key="6">
    <source>
        <dbReference type="ARBA" id="ARBA00023316"/>
    </source>
</evidence>
<comment type="function">
    <text evidence="7">Functions as a peptidoglycan terminase that cleaves nascent peptidoglycan strands endolytically to terminate their elongation.</text>
</comment>
<evidence type="ECO:0000256" key="1">
    <source>
        <dbReference type="ARBA" id="ARBA00022475"/>
    </source>
</evidence>
<evidence type="ECO:0000256" key="5">
    <source>
        <dbReference type="ARBA" id="ARBA00023239"/>
    </source>
</evidence>
<dbReference type="AlphaFoldDB" id="A0A2H0VEP0"/>
<comment type="subcellular location">
    <subcellularLocation>
        <location evidence="7">Cell membrane</location>
        <topology evidence="7">Single-pass membrane protein</topology>
    </subcellularLocation>
</comment>
<dbReference type="CDD" id="cd08010">
    <property type="entry name" value="MltG_like"/>
    <property type="match status" value="1"/>
</dbReference>
<dbReference type="PANTHER" id="PTHR30518">
    <property type="entry name" value="ENDOLYTIC MUREIN TRANSGLYCOSYLASE"/>
    <property type="match status" value="1"/>
</dbReference>
<protein>
    <recommendedName>
        <fullName evidence="7">Endolytic murein transglycosylase</fullName>
        <ecNumber evidence="7">4.2.2.29</ecNumber>
    </recommendedName>
    <alternativeName>
        <fullName evidence="7">Peptidoglycan lytic transglycosylase</fullName>
    </alternativeName>
    <alternativeName>
        <fullName evidence="7">Peptidoglycan polymerization terminase</fullName>
    </alternativeName>
</protein>
<evidence type="ECO:0000256" key="7">
    <source>
        <dbReference type="HAMAP-Rule" id="MF_02065"/>
    </source>
</evidence>
<dbReference type="HAMAP" id="MF_02065">
    <property type="entry name" value="MltG"/>
    <property type="match status" value="1"/>
</dbReference>
<name>A0A2H0VEP0_9BACT</name>
<organism evidence="8 9">
    <name type="scientific">Candidatus Doudnabacteria bacterium CG10_big_fil_rev_8_21_14_0_10_41_10</name>
    <dbReference type="NCBI Taxonomy" id="1974551"/>
    <lineage>
        <taxon>Bacteria</taxon>
        <taxon>Candidatus Doudnaibacteriota</taxon>
    </lineage>
</organism>
<evidence type="ECO:0000256" key="3">
    <source>
        <dbReference type="ARBA" id="ARBA00022989"/>
    </source>
</evidence>
<keyword evidence="5 7" id="KW-0456">Lyase</keyword>
<evidence type="ECO:0000313" key="9">
    <source>
        <dbReference type="Proteomes" id="UP000230557"/>
    </source>
</evidence>
<dbReference type="Pfam" id="PF02618">
    <property type="entry name" value="YceG"/>
    <property type="match status" value="1"/>
</dbReference>
<dbReference type="Proteomes" id="UP000230557">
    <property type="component" value="Unassembled WGS sequence"/>
</dbReference>
<dbReference type="InterPro" id="IPR003770">
    <property type="entry name" value="MLTG-like"/>
</dbReference>
<keyword evidence="1 7" id="KW-1003">Cell membrane</keyword>
<dbReference type="Gene3D" id="3.30.1490.480">
    <property type="entry name" value="Endolytic murein transglycosylase"/>
    <property type="match status" value="2"/>
</dbReference>
<evidence type="ECO:0000256" key="4">
    <source>
        <dbReference type="ARBA" id="ARBA00023136"/>
    </source>
</evidence>
<keyword evidence="2 7" id="KW-0812">Transmembrane</keyword>
<accession>A0A2H0VEP0</accession>
<dbReference type="EMBL" id="PFAJ01000064">
    <property type="protein sequence ID" value="PIR96740.1"/>
    <property type="molecule type" value="Genomic_DNA"/>
</dbReference>
<dbReference type="GO" id="GO:0008932">
    <property type="term" value="F:lytic endotransglycosylase activity"/>
    <property type="evidence" value="ECO:0007669"/>
    <property type="project" value="UniProtKB-UniRule"/>
</dbReference>